<protein>
    <submittedName>
        <fullName evidence="1">Uncharacterized protein</fullName>
    </submittedName>
</protein>
<dbReference type="AlphaFoldDB" id="A0A0F9RAH7"/>
<gene>
    <name evidence="1" type="ORF">LCGC14_0674340</name>
</gene>
<sequence>MTDQSIECGLVTGGGTAHRFIKDQPRTRCGRMVKNSYKKYERARDCMNVEGARPCHSCFPAWRGR</sequence>
<accession>A0A0F9RAH7</accession>
<organism evidence="1">
    <name type="scientific">marine sediment metagenome</name>
    <dbReference type="NCBI Taxonomy" id="412755"/>
    <lineage>
        <taxon>unclassified sequences</taxon>
        <taxon>metagenomes</taxon>
        <taxon>ecological metagenomes</taxon>
    </lineage>
</organism>
<dbReference type="EMBL" id="LAZR01001337">
    <property type="protein sequence ID" value="KKN46317.1"/>
    <property type="molecule type" value="Genomic_DNA"/>
</dbReference>
<evidence type="ECO:0000313" key="1">
    <source>
        <dbReference type="EMBL" id="KKN46317.1"/>
    </source>
</evidence>
<name>A0A0F9RAH7_9ZZZZ</name>
<proteinExistence type="predicted"/>
<comment type="caution">
    <text evidence="1">The sequence shown here is derived from an EMBL/GenBank/DDBJ whole genome shotgun (WGS) entry which is preliminary data.</text>
</comment>
<reference evidence="1" key="1">
    <citation type="journal article" date="2015" name="Nature">
        <title>Complex archaea that bridge the gap between prokaryotes and eukaryotes.</title>
        <authorList>
            <person name="Spang A."/>
            <person name="Saw J.H."/>
            <person name="Jorgensen S.L."/>
            <person name="Zaremba-Niedzwiedzka K."/>
            <person name="Martijn J."/>
            <person name="Lind A.E."/>
            <person name="van Eijk R."/>
            <person name="Schleper C."/>
            <person name="Guy L."/>
            <person name="Ettema T.J."/>
        </authorList>
    </citation>
    <scope>NUCLEOTIDE SEQUENCE</scope>
</reference>